<evidence type="ECO:0000313" key="1">
    <source>
        <dbReference type="EMBL" id="PWY89826.1"/>
    </source>
</evidence>
<dbReference type="AlphaFoldDB" id="A0A317WU01"/>
<dbReference type="VEuPathDB" id="FungiDB:BO70DRAFT_393029"/>
<keyword evidence="2" id="KW-1185">Reference proteome</keyword>
<dbReference type="EMBL" id="MSFL01000003">
    <property type="protein sequence ID" value="PWY89826.1"/>
    <property type="molecule type" value="Genomic_DNA"/>
</dbReference>
<protein>
    <submittedName>
        <fullName evidence="1">Uncharacterized protein</fullName>
    </submittedName>
</protein>
<organism evidence="1 2">
    <name type="scientific">Aspergillus heteromorphus CBS 117.55</name>
    <dbReference type="NCBI Taxonomy" id="1448321"/>
    <lineage>
        <taxon>Eukaryota</taxon>
        <taxon>Fungi</taxon>
        <taxon>Dikarya</taxon>
        <taxon>Ascomycota</taxon>
        <taxon>Pezizomycotina</taxon>
        <taxon>Eurotiomycetes</taxon>
        <taxon>Eurotiomycetidae</taxon>
        <taxon>Eurotiales</taxon>
        <taxon>Aspergillaceae</taxon>
        <taxon>Aspergillus</taxon>
        <taxon>Aspergillus subgen. Circumdati</taxon>
    </lineage>
</organism>
<accession>A0A317WU01</accession>
<comment type="caution">
    <text evidence="1">The sequence shown here is derived from an EMBL/GenBank/DDBJ whole genome shotgun (WGS) entry which is preliminary data.</text>
</comment>
<proteinExistence type="predicted"/>
<gene>
    <name evidence="1" type="ORF">BO70DRAFT_393029</name>
</gene>
<reference evidence="1 2" key="1">
    <citation type="submission" date="2016-12" db="EMBL/GenBank/DDBJ databases">
        <title>The genomes of Aspergillus section Nigri reveals drivers in fungal speciation.</title>
        <authorList>
            <consortium name="DOE Joint Genome Institute"/>
            <person name="Vesth T.C."/>
            <person name="Nybo J."/>
            <person name="Theobald S."/>
            <person name="Brandl J."/>
            <person name="Frisvad J.C."/>
            <person name="Nielsen K.F."/>
            <person name="Lyhne E.K."/>
            <person name="Kogle M.E."/>
            <person name="Kuo A."/>
            <person name="Riley R."/>
            <person name="Clum A."/>
            <person name="Nolan M."/>
            <person name="Lipzen A."/>
            <person name="Salamov A."/>
            <person name="Henrissat B."/>
            <person name="Wiebenga A."/>
            <person name="De Vries R.P."/>
            <person name="Grigoriev I.V."/>
            <person name="Mortensen U.H."/>
            <person name="Andersen M.R."/>
            <person name="Baker S.E."/>
        </authorList>
    </citation>
    <scope>NUCLEOTIDE SEQUENCE [LARGE SCALE GENOMIC DNA]</scope>
    <source>
        <strain evidence="1 2">CBS 117.55</strain>
    </source>
</reference>
<sequence length="219" mass="24883">MAPSAPITDGLRAQQNHPLWNVSAGIGREKRRINGNLEKGGAKIKNRRRGYGSIWRSRWSYIRHPTAIAKQHEGQWAQQASRVVRLQRFGYNCFFAIPSRVMRHRGVGLQIPTCANPMTLLQQAWDRWPSPDINTGFSWSHTHVARVLALGVNIAPRRAWCMWEGEIQGKKDDTKGRRAKSRVPLHHDARSLEVAFRFTYRHIGCRDRGSLYVGGALGG</sequence>
<dbReference type="GeneID" id="37068560"/>
<dbReference type="RefSeq" id="XP_025402657.1">
    <property type="nucleotide sequence ID" value="XM_025546323.1"/>
</dbReference>
<evidence type="ECO:0000313" key="2">
    <source>
        <dbReference type="Proteomes" id="UP000247233"/>
    </source>
</evidence>
<name>A0A317WU01_9EURO</name>
<dbReference type="Proteomes" id="UP000247233">
    <property type="component" value="Unassembled WGS sequence"/>
</dbReference>